<organism evidence="1 2">
    <name type="scientific">Litorilinea aerophila</name>
    <dbReference type="NCBI Taxonomy" id="1204385"/>
    <lineage>
        <taxon>Bacteria</taxon>
        <taxon>Bacillati</taxon>
        <taxon>Chloroflexota</taxon>
        <taxon>Caldilineae</taxon>
        <taxon>Caldilineales</taxon>
        <taxon>Caldilineaceae</taxon>
        <taxon>Litorilinea</taxon>
    </lineage>
</organism>
<reference evidence="1 2" key="1">
    <citation type="submission" date="2019-06" db="EMBL/GenBank/DDBJ databases">
        <title>Genome sequence of Litorilinea aerophila BAA-2444.</title>
        <authorList>
            <person name="Maclea K.S."/>
            <person name="Maurais E.G."/>
            <person name="Iannazzi L.C."/>
        </authorList>
    </citation>
    <scope>NUCLEOTIDE SEQUENCE [LARGE SCALE GENOMIC DNA]</scope>
    <source>
        <strain evidence="1 2">ATCC BAA-2444</strain>
    </source>
</reference>
<dbReference type="InParanoid" id="A0A540VKS3"/>
<sequence length="72" mass="8141">MILIVGNVFLIALEVEHDYAPYIFSFALLAYLEDETGVAQVEAWLVQAEKGEVPVLFSPINLIPIEWLPQRP</sequence>
<accession>A0A540VKS3</accession>
<gene>
    <name evidence="1" type="ORF">FKZ61_02575</name>
</gene>
<dbReference type="RefSeq" id="WP_141608515.1">
    <property type="nucleotide sequence ID" value="NZ_VIGC02000003.1"/>
</dbReference>
<keyword evidence="2" id="KW-1185">Reference proteome</keyword>
<dbReference type="AlphaFoldDB" id="A0A540VKS3"/>
<name>A0A540VKS3_9CHLR</name>
<protein>
    <submittedName>
        <fullName evidence="1">Uncharacterized protein</fullName>
    </submittedName>
</protein>
<dbReference type="EMBL" id="VIGC01000003">
    <property type="protein sequence ID" value="TQE97322.1"/>
    <property type="molecule type" value="Genomic_DNA"/>
</dbReference>
<comment type="caution">
    <text evidence="1">The sequence shown here is derived from an EMBL/GenBank/DDBJ whole genome shotgun (WGS) entry which is preliminary data.</text>
</comment>
<dbReference type="Proteomes" id="UP000317371">
    <property type="component" value="Unassembled WGS sequence"/>
</dbReference>
<evidence type="ECO:0000313" key="1">
    <source>
        <dbReference type="EMBL" id="TQE97322.1"/>
    </source>
</evidence>
<proteinExistence type="predicted"/>
<evidence type="ECO:0000313" key="2">
    <source>
        <dbReference type="Proteomes" id="UP000317371"/>
    </source>
</evidence>